<feature type="domain" description="LysM" evidence="2">
    <location>
        <begin position="4"/>
        <end position="50"/>
    </location>
</feature>
<dbReference type="InterPro" id="IPR011055">
    <property type="entry name" value="Dup_hybrid_motif"/>
</dbReference>
<dbReference type="SUPFAM" id="SSF51261">
    <property type="entry name" value="Duplicated hybrid motif"/>
    <property type="match status" value="1"/>
</dbReference>
<feature type="region of interest" description="Disordered" evidence="1">
    <location>
        <begin position="203"/>
        <end position="222"/>
    </location>
</feature>
<dbReference type="InterPro" id="IPR036779">
    <property type="entry name" value="LysM_dom_sf"/>
</dbReference>
<dbReference type="PROSITE" id="PS51782">
    <property type="entry name" value="LYSM"/>
    <property type="match status" value="2"/>
</dbReference>
<feature type="compositionally biased region" description="Basic and acidic residues" evidence="1">
    <location>
        <begin position="172"/>
        <end position="181"/>
    </location>
</feature>
<feature type="compositionally biased region" description="Pro residues" evidence="1">
    <location>
        <begin position="208"/>
        <end position="220"/>
    </location>
</feature>
<evidence type="ECO:0000313" key="3">
    <source>
        <dbReference type="EMBL" id="CAD8688016.1"/>
    </source>
</evidence>
<name>A0A7S0WW61_9CHLO</name>
<dbReference type="Pfam" id="PF01476">
    <property type="entry name" value="LysM"/>
    <property type="match status" value="2"/>
</dbReference>
<proteinExistence type="predicted"/>
<dbReference type="AlphaFoldDB" id="A0A7S0WW61"/>
<dbReference type="InterPro" id="IPR016047">
    <property type="entry name" value="M23ase_b-sheet_dom"/>
</dbReference>
<evidence type="ECO:0000259" key="2">
    <source>
        <dbReference type="PROSITE" id="PS51782"/>
    </source>
</evidence>
<protein>
    <recommendedName>
        <fullName evidence="2">LysM domain-containing protein</fullName>
    </recommendedName>
</protein>
<dbReference type="SMART" id="SM00257">
    <property type="entry name" value="LysM"/>
    <property type="match status" value="2"/>
</dbReference>
<organism evidence="3">
    <name type="scientific">Pyramimonas obovata</name>
    <dbReference type="NCBI Taxonomy" id="1411642"/>
    <lineage>
        <taxon>Eukaryota</taxon>
        <taxon>Viridiplantae</taxon>
        <taxon>Chlorophyta</taxon>
        <taxon>Pyramimonadophyceae</taxon>
        <taxon>Pyramimonadales</taxon>
        <taxon>Pyramimonadaceae</taxon>
        <taxon>Pyramimonas</taxon>
        <taxon>Pyramimonas incertae sedis</taxon>
    </lineage>
</organism>
<evidence type="ECO:0000256" key="1">
    <source>
        <dbReference type="SAM" id="MobiDB-lite"/>
    </source>
</evidence>
<dbReference type="CDD" id="cd00118">
    <property type="entry name" value="LysM"/>
    <property type="match status" value="2"/>
</dbReference>
<dbReference type="Pfam" id="PF01551">
    <property type="entry name" value="Peptidase_M23"/>
    <property type="match status" value="1"/>
</dbReference>
<reference evidence="3" key="1">
    <citation type="submission" date="2021-01" db="EMBL/GenBank/DDBJ databases">
        <authorList>
            <person name="Corre E."/>
            <person name="Pelletier E."/>
            <person name="Niang G."/>
            <person name="Scheremetjew M."/>
            <person name="Finn R."/>
            <person name="Kale V."/>
            <person name="Holt S."/>
            <person name="Cochrane G."/>
            <person name="Meng A."/>
            <person name="Brown T."/>
            <person name="Cohen L."/>
        </authorList>
    </citation>
    <scope>NUCLEOTIDE SEQUENCE</scope>
    <source>
        <strain evidence="3">CCMP722</strain>
    </source>
</reference>
<sequence length="392" mass="42156">MAPSGHEVRQGETLYSISRSTGIPVNQLIDLNPEVGRNPNMIKPGMALNLRKANVASAAPMASLSSALLAAPSRPAFHTSDFPSTKGPAHLLARHVQPPLMELEKVPMAACVRKPPLAEWVHHDGGAMMSLSLSMTGIRTSVRCTTSYDHSPPSPTQSSAGQKLRPPVKKPAPAERVDAKPHPMPANNEDLTSAMGAALKLEDQPKPDQQPTPRAAPPAPKRTIHTVCKGETLHAIARRYGVPVESLVALNNLTEKSLLMAGSKLVVQDFSSPLETKKYWVSSEFGPRWGRNHDGIDLAANQGTPIYAAQDGTVEYADWQGGYGKLLTLSHGGGYQTRYGHCHELVGKRGQKVKAGEMIGTVGNTGHSTGPHLHFEIRKDGKAINPKKMVQL</sequence>
<dbReference type="PANTHER" id="PTHR21666">
    <property type="entry name" value="PEPTIDASE-RELATED"/>
    <property type="match status" value="1"/>
</dbReference>
<dbReference type="EMBL" id="HBFA01036866">
    <property type="protein sequence ID" value="CAD8688016.1"/>
    <property type="molecule type" value="Transcribed_RNA"/>
</dbReference>
<gene>
    <name evidence="3" type="ORF">POBO1169_LOCUS18437</name>
</gene>
<accession>A0A7S0WW61</accession>
<dbReference type="CDD" id="cd12797">
    <property type="entry name" value="M23_peptidase"/>
    <property type="match status" value="1"/>
</dbReference>
<dbReference type="InterPro" id="IPR050570">
    <property type="entry name" value="Cell_wall_metabolism_enzyme"/>
</dbReference>
<dbReference type="InterPro" id="IPR018392">
    <property type="entry name" value="LysM"/>
</dbReference>
<dbReference type="SUPFAM" id="SSF54106">
    <property type="entry name" value="LysM domain"/>
    <property type="match status" value="1"/>
</dbReference>
<dbReference type="Gene3D" id="2.70.70.10">
    <property type="entry name" value="Glucose Permease (Domain IIA)"/>
    <property type="match status" value="1"/>
</dbReference>
<dbReference type="PANTHER" id="PTHR21666:SF270">
    <property type="entry name" value="MUREIN HYDROLASE ACTIVATOR ENVC"/>
    <property type="match status" value="1"/>
</dbReference>
<feature type="region of interest" description="Disordered" evidence="1">
    <location>
        <begin position="144"/>
        <end position="190"/>
    </location>
</feature>
<feature type="domain" description="LysM" evidence="2">
    <location>
        <begin position="223"/>
        <end position="267"/>
    </location>
</feature>
<dbReference type="Gene3D" id="3.10.350.10">
    <property type="entry name" value="LysM domain"/>
    <property type="match status" value="2"/>
</dbReference>
<dbReference type="GO" id="GO:0004222">
    <property type="term" value="F:metalloendopeptidase activity"/>
    <property type="evidence" value="ECO:0007669"/>
    <property type="project" value="TreeGrafter"/>
</dbReference>